<accession>A0A3N4MI42</accession>
<feature type="transmembrane region" description="Helical" evidence="1">
    <location>
        <begin position="31"/>
        <end position="48"/>
    </location>
</feature>
<dbReference type="Pfam" id="PF20221">
    <property type="entry name" value="DUF6580"/>
    <property type="match status" value="1"/>
</dbReference>
<keyword evidence="3" id="KW-1185">Reference proteome</keyword>
<dbReference type="RefSeq" id="WP_120515878.1">
    <property type="nucleotide sequence ID" value="NZ_QXZY01000004.1"/>
</dbReference>
<feature type="transmembrane region" description="Helical" evidence="1">
    <location>
        <begin position="108"/>
        <end position="130"/>
    </location>
</feature>
<keyword evidence="1" id="KW-1133">Transmembrane helix</keyword>
<comment type="caution">
    <text evidence="2">The sequence shown here is derived from an EMBL/GenBank/DDBJ whole genome shotgun (WGS) entry which is preliminary data.</text>
</comment>
<protein>
    <recommendedName>
        <fullName evidence="4">ECF transporter S component</fullName>
    </recommendedName>
</protein>
<keyword evidence="1" id="KW-0812">Transmembrane</keyword>
<organism evidence="2 3">
    <name type="scientific">Chitinophaga barathri</name>
    <dbReference type="NCBI Taxonomy" id="1647451"/>
    <lineage>
        <taxon>Bacteria</taxon>
        <taxon>Pseudomonadati</taxon>
        <taxon>Bacteroidota</taxon>
        <taxon>Chitinophagia</taxon>
        <taxon>Chitinophagales</taxon>
        <taxon>Chitinophagaceae</taxon>
        <taxon>Chitinophaga</taxon>
    </lineage>
</organism>
<gene>
    <name evidence="2" type="ORF">EG028_19065</name>
</gene>
<evidence type="ECO:0008006" key="4">
    <source>
        <dbReference type="Google" id="ProtNLM"/>
    </source>
</evidence>
<feature type="transmembrane region" description="Helical" evidence="1">
    <location>
        <begin position="78"/>
        <end position="96"/>
    </location>
</feature>
<dbReference type="InterPro" id="IPR046487">
    <property type="entry name" value="DUF6580"/>
</dbReference>
<reference evidence="3" key="1">
    <citation type="submission" date="2018-11" db="EMBL/GenBank/DDBJ databases">
        <title>Chitinophaga lutea sp.nov., isolate from arsenic contaminated soil.</title>
        <authorList>
            <person name="Zong Y."/>
        </authorList>
    </citation>
    <scope>NUCLEOTIDE SEQUENCE [LARGE SCALE GENOMIC DNA]</scope>
    <source>
        <strain evidence="3">YLT18</strain>
    </source>
</reference>
<sequence>MKKETLSRILLIGGLIFLTVLGRLITNHLLIYNFTAMGAGALFAGVVLKDKKYAYVVPVLALFLSDLFFHFFTSIQGFYGGEMFFVYGAFILITFMGTQIRKVTMGRIFLASIASGLVFYLLSNFGTWLFRDMYPHTFSGLMSCYWAAVPFFRNDLFGSFFLNTIMGNVFYSGVLFGAYALLKPVFIKEQETKEQYAA</sequence>
<name>A0A3N4MI42_9BACT</name>
<evidence type="ECO:0000313" key="3">
    <source>
        <dbReference type="Proteomes" id="UP000279089"/>
    </source>
</evidence>
<feature type="transmembrane region" description="Helical" evidence="1">
    <location>
        <begin position="7"/>
        <end position="25"/>
    </location>
</feature>
<dbReference type="AlphaFoldDB" id="A0A3N4MI42"/>
<dbReference type="OrthoDB" id="9806699at2"/>
<feature type="transmembrane region" description="Helical" evidence="1">
    <location>
        <begin position="53"/>
        <end position="72"/>
    </location>
</feature>
<evidence type="ECO:0000256" key="1">
    <source>
        <dbReference type="SAM" id="Phobius"/>
    </source>
</evidence>
<proteinExistence type="predicted"/>
<keyword evidence="1" id="KW-0472">Membrane</keyword>
<evidence type="ECO:0000313" key="2">
    <source>
        <dbReference type="EMBL" id="RPD39740.1"/>
    </source>
</evidence>
<dbReference type="Proteomes" id="UP000279089">
    <property type="component" value="Unassembled WGS sequence"/>
</dbReference>
<feature type="transmembrane region" description="Helical" evidence="1">
    <location>
        <begin position="160"/>
        <end position="182"/>
    </location>
</feature>
<dbReference type="EMBL" id="RMBX01000010">
    <property type="protein sequence ID" value="RPD39740.1"/>
    <property type="molecule type" value="Genomic_DNA"/>
</dbReference>